<dbReference type="Gene3D" id="3.30.70.3290">
    <property type="match status" value="1"/>
</dbReference>
<dbReference type="RefSeq" id="WP_143267300.1">
    <property type="nucleotide sequence ID" value="NZ_NMQT01000278.1"/>
</dbReference>
<organism evidence="5 6">
    <name type="scientific">Amycolatopsis thailandensis</name>
    <dbReference type="NCBI Taxonomy" id="589330"/>
    <lineage>
        <taxon>Bacteria</taxon>
        <taxon>Bacillati</taxon>
        <taxon>Actinomycetota</taxon>
        <taxon>Actinomycetes</taxon>
        <taxon>Pseudonocardiales</taxon>
        <taxon>Pseudonocardiaceae</taxon>
        <taxon>Amycolatopsis</taxon>
    </lineage>
</organism>
<dbReference type="InterPro" id="IPR049552">
    <property type="entry name" value="PKS_DH_N"/>
</dbReference>
<dbReference type="Gene3D" id="3.40.366.10">
    <property type="entry name" value="Malonyl-Coenzyme A Acyl Carrier Protein, domain 2"/>
    <property type="match status" value="1"/>
</dbReference>
<dbReference type="GO" id="GO:0004312">
    <property type="term" value="F:fatty acid synthase activity"/>
    <property type="evidence" value="ECO:0007669"/>
    <property type="project" value="TreeGrafter"/>
</dbReference>
<dbReference type="PANTHER" id="PTHR43775:SF51">
    <property type="entry name" value="INACTIVE PHENOLPHTHIOCEROL SYNTHESIS POLYKETIDE SYNTHASE TYPE I PKS1-RELATED"/>
    <property type="match status" value="1"/>
</dbReference>
<evidence type="ECO:0000256" key="2">
    <source>
        <dbReference type="ARBA" id="ARBA00023315"/>
    </source>
</evidence>
<proteinExistence type="predicted"/>
<feature type="region of interest" description="C-terminal hotdog fold" evidence="3">
    <location>
        <begin position="613"/>
        <end position="652"/>
    </location>
</feature>
<evidence type="ECO:0000313" key="5">
    <source>
        <dbReference type="EMBL" id="OXM42739.1"/>
    </source>
</evidence>
<evidence type="ECO:0000256" key="1">
    <source>
        <dbReference type="ARBA" id="ARBA00022679"/>
    </source>
</evidence>
<keyword evidence="1" id="KW-0808">Transferase</keyword>
<dbReference type="InterPro" id="IPR049551">
    <property type="entry name" value="PKS_DH_C"/>
</dbReference>
<comment type="caution">
    <text evidence="5">The sequence shown here is derived from an EMBL/GenBank/DDBJ whole genome shotgun (WGS) entry which is preliminary data.</text>
</comment>
<name>A0A229R8C7_9PSEU</name>
<dbReference type="EMBL" id="NMQT01000278">
    <property type="protein sequence ID" value="OXM42739.1"/>
    <property type="molecule type" value="Genomic_DNA"/>
</dbReference>
<keyword evidence="2" id="KW-0012">Acyltransferase</keyword>
<reference evidence="5 6" key="1">
    <citation type="submission" date="2017-07" db="EMBL/GenBank/DDBJ databases">
        <title>Amycolatopsis thailandensis Genome sequencing and assembly.</title>
        <authorList>
            <person name="Kaur N."/>
            <person name="Mayilraj S."/>
        </authorList>
    </citation>
    <scope>NUCLEOTIDE SEQUENCE [LARGE SCALE GENOMIC DNA]</scope>
    <source>
        <strain evidence="5 6">JCM 16380</strain>
    </source>
</reference>
<dbReference type="Gene3D" id="3.10.129.110">
    <property type="entry name" value="Polyketide synthase dehydratase"/>
    <property type="match status" value="1"/>
</dbReference>
<dbReference type="Proteomes" id="UP000215223">
    <property type="component" value="Unassembled WGS sequence"/>
</dbReference>
<dbReference type="SMART" id="SM00826">
    <property type="entry name" value="PKS_DH"/>
    <property type="match status" value="1"/>
</dbReference>
<dbReference type="InterPro" id="IPR001227">
    <property type="entry name" value="Ac_transferase_dom_sf"/>
</dbReference>
<evidence type="ECO:0000313" key="6">
    <source>
        <dbReference type="Proteomes" id="UP000215223"/>
    </source>
</evidence>
<protein>
    <submittedName>
        <fullName evidence="5">Beta-ketoacyl synthase</fullName>
    </submittedName>
</protein>
<dbReference type="InterPro" id="IPR042104">
    <property type="entry name" value="PKS_dehydratase_sf"/>
</dbReference>
<dbReference type="InterPro" id="IPR020807">
    <property type="entry name" value="PKS_DH"/>
</dbReference>
<dbReference type="SUPFAM" id="SSF53901">
    <property type="entry name" value="Thiolase-like"/>
    <property type="match status" value="1"/>
</dbReference>
<sequence>VAGIIKMVEAMRRGTLPRTLHAAEPSTEVEWDAGAIELLTEPREWPGSGRPRRAAVSSFGISGTNAHVVLEQVPAEVPAEPASHGVVPWVLSAKTDQALAERARALLSLVDTPDSRDVAYSLATTRTAHERRAAVVGADAAGLRAGLEAVAEGGGITGKAQPGKLAFLFTGQGSQRLGMGAGLYRAFPVFAAAYDEVTALLPEFGDLSRTEFAQPAIFALEVALFRLVESWGVRPDFLAGHSIGEIAAAHVAGVLSLEDAAKLVTARGRLMQALPEGGVMVAVQASEDELGELPDGVSLAAVNGPTSLVLSGAEEPTLAVVARFDGRKTKRLDVSHAFHSVLMEPMLDEFAAVVRGLEFSEPRVPMLSPVTDPAYWITHVRDTVRFADAVETLRAEGVTKFLEIGPDAVLSPLVDGIPLLRKGHDEEVTAMTALATLHVRGARVDWDAVLPGARALDLPTYPFQRKHFWLDPAPVADLSSAGLDSPGHPLLAAGLSLAEGDGTVLTGRLSLATHPWLAGHTVHDTVLLPGAALAELAVRAGDEAGRPRLVELTLHAPVVIPESGPIELQVAVSGAAAVTIHSRIPGEDWELNALGLLAEANPPVKGFAWPDGLEPIDLGSFYDDLADRGFAYGSLFQGLRAAWRHGEDRYAE</sequence>
<evidence type="ECO:0000259" key="4">
    <source>
        <dbReference type="PROSITE" id="PS52019"/>
    </source>
</evidence>
<dbReference type="Pfam" id="PF16197">
    <property type="entry name" value="KAsynt_C_assoc"/>
    <property type="match status" value="1"/>
</dbReference>
<dbReference type="InterPro" id="IPR016035">
    <property type="entry name" value="Acyl_Trfase/lysoPLipase"/>
</dbReference>
<evidence type="ECO:0000256" key="3">
    <source>
        <dbReference type="PROSITE-ProRule" id="PRU01363"/>
    </source>
</evidence>
<dbReference type="InterPro" id="IPR016036">
    <property type="entry name" value="Malonyl_transacylase_ACP-bd"/>
</dbReference>
<dbReference type="OrthoDB" id="3540929at2"/>
<comment type="caution">
    <text evidence="3">Lacks conserved residue(s) required for the propagation of feature annotation.</text>
</comment>
<dbReference type="SMART" id="SM00827">
    <property type="entry name" value="PKS_AT"/>
    <property type="match status" value="1"/>
</dbReference>
<dbReference type="InterPro" id="IPR050091">
    <property type="entry name" value="PKS_NRPS_Biosynth_Enz"/>
</dbReference>
<gene>
    <name evidence="5" type="ORF">CFP71_42280</name>
</gene>
<dbReference type="AlphaFoldDB" id="A0A229R8C7"/>
<feature type="non-terminal residue" evidence="5">
    <location>
        <position position="652"/>
    </location>
</feature>
<feature type="region of interest" description="N-terminal hotdog fold" evidence="3">
    <location>
        <begin position="488"/>
        <end position="604"/>
    </location>
</feature>
<dbReference type="InterPro" id="IPR014043">
    <property type="entry name" value="Acyl_transferase_dom"/>
</dbReference>
<dbReference type="InterPro" id="IPR016039">
    <property type="entry name" value="Thiolase-like"/>
</dbReference>
<accession>A0A229R8C7</accession>
<dbReference type="InterPro" id="IPR049900">
    <property type="entry name" value="PKS_mFAS_DH"/>
</dbReference>
<dbReference type="Pfam" id="PF14765">
    <property type="entry name" value="PS-DH"/>
    <property type="match status" value="1"/>
</dbReference>
<keyword evidence="6" id="KW-1185">Reference proteome</keyword>
<dbReference type="InterPro" id="IPR032821">
    <property type="entry name" value="PKS_assoc"/>
</dbReference>
<dbReference type="PANTHER" id="PTHR43775">
    <property type="entry name" value="FATTY ACID SYNTHASE"/>
    <property type="match status" value="1"/>
</dbReference>
<feature type="non-terminal residue" evidence="5">
    <location>
        <position position="1"/>
    </location>
</feature>
<dbReference type="SUPFAM" id="SSF55048">
    <property type="entry name" value="Probable ACP-binding domain of malonyl-CoA ACP transacylase"/>
    <property type="match status" value="1"/>
</dbReference>
<dbReference type="Gene3D" id="3.40.47.10">
    <property type="match status" value="1"/>
</dbReference>
<dbReference type="SUPFAM" id="SSF52151">
    <property type="entry name" value="FabD/lysophospholipase-like"/>
    <property type="match status" value="1"/>
</dbReference>
<dbReference type="Pfam" id="PF21089">
    <property type="entry name" value="PKS_DH_N"/>
    <property type="match status" value="1"/>
</dbReference>
<dbReference type="PROSITE" id="PS52019">
    <property type="entry name" value="PKS_MFAS_DH"/>
    <property type="match status" value="1"/>
</dbReference>
<dbReference type="GO" id="GO:0006633">
    <property type="term" value="P:fatty acid biosynthetic process"/>
    <property type="evidence" value="ECO:0007669"/>
    <property type="project" value="TreeGrafter"/>
</dbReference>
<dbReference type="Pfam" id="PF00698">
    <property type="entry name" value="Acyl_transf_1"/>
    <property type="match status" value="1"/>
</dbReference>
<feature type="domain" description="PKS/mFAS DH" evidence="4">
    <location>
        <begin position="488"/>
        <end position="652"/>
    </location>
</feature>